<evidence type="ECO:0000313" key="1">
    <source>
        <dbReference type="EMBL" id="KAL0491295.1"/>
    </source>
</evidence>
<name>A0AAW2ZR80_9EUKA</name>
<dbReference type="InterPro" id="IPR009091">
    <property type="entry name" value="RCC1/BLIP-II"/>
</dbReference>
<evidence type="ECO:0000313" key="2">
    <source>
        <dbReference type="Proteomes" id="UP001431209"/>
    </source>
</evidence>
<gene>
    <name evidence="1" type="ORF">AKO1_002385</name>
</gene>
<dbReference type="Proteomes" id="UP001431209">
    <property type="component" value="Unassembled WGS sequence"/>
</dbReference>
<accession>A0AAW2ZR80</accession>
<sequence length="475" mass="54400">MGNVVGFGGDNEAPRADVFLTNLSKYTLEMIDESITQGTCHYVRNELLPPNEMHKVLGCSNDFSGTCRYHFCDEKTNDRVKKYYHFEMNAKFIHNELRLKVTPLFSDEVEFPITHDISTLNNKFTITICDRLESNHLSDWNLLKLINEDNKPHKVTSANNYLITGIVNSESEYRTIPFVGNKNITHVRLFDSQNDSSYILVRVADKYDTLMCTTVSYESGYWHDIGTDFDIHDVCCLNNTVIVLNGEKLLYKGDAVDGSMSHYKDDNFQFIEKVNQEKFKKIDATSSSLYALSVDNVLFRFSNKHLTYIQGVLDFFVGLKHVIVVVQNGLIWYNDSNGDFQPENSLDLSFNEPSIVRIIANNSKSCIMWTHDNRCFVVGSAPRLIGVKVTKWCQVVIPKEMKDVKKIIGSSECYHALTESGELWVCDSNQFGFLRRKHLSIVKNKGEDDEEVEEIESNRIIDISNTKSNITVLYQ</sequence>
<dbReference type="SUPFAM" id="SSF50985">
    <property type="entry name" value="RCC1/BLIP-II"/>
    <property type="match status" value="1"/>
</dbReference>
<organism evidence="1 2">
    <name type="scientific">Acrasis kona</name>
    <dbReference type="NCBI Taxonomy" id="1008807"/>
    <lineage>
        <taxon>Eukaryota</taxon>
        <taxon>Discoba</taxon>
        <taxon>Heterolobosea</taxon>
        <taxon>Tetramitia</taxon>
        <taxon>Eutetramitia</taxon>
        <taxon>Acrasidae</taxon>
        <taxon>Acrasis</taxon>
    </lineage>
</organism>
<comment type="caution">
    <text evidence="1">The sequence shown here is derived from an EMBL/GenBank/DDBJ whole genome shotgun (WGS) entry which is preliminary data.</text>
</comment>
<proteinExistence type="predicted"/>
<dbReference type="EMBL" id="JAOPGA020001780">
    <property type="protein sequence ID" value="KAL0491295.1"/>
    <property type="molecule type" value="Genomic_DNA"/>
</dbReference>
<dbReference type="Gene3D" id="2.130.10.30">
    <property type="entry name" value="Regulator of chromosome condensation 1/beta-lactamase-inhibitor protein II"/>
    <property type="match status" value="1"/>
</dbReference>
<protein>
    <submittedName>
        <fullName evidence="1">Developmentally-regulated protein</fullName>
    </submittedName>
</protein>
<keyword evidence="2" id="KW-1185">Reference proteome</keyword>
<dbReference type="AlphaFoldDB" id="A0AAW2ZR80"/>
<reference evidence="1 2" key="1">
    <citation type="submission" date="2024-03" db="EMBL/GenBank/DDBJ databases">
        <title>The Acrasis kona genome and developmental transcriptomes reveal deep origins of eukaryotic multicellular pathways.</title>
        <authorList>
            <person name="Sheikh S."/>
            <person name="Fu C.-J."/>
            <person name="Brown M.W."/>
            <person name="Baldauf S.L."/>
        </authorList>
    </citation>
    <scope>NUCLEOTIDE SEQUENCE [LARGE SCALE GENOMIC DNA]</scope>
    <source>
        <strain evidence="1 2">ATCC MYA-3509</strain>
    </source>
</reference>